<organism evidence="2 3">
    <name type="scientific">Parnassius mnemosyne</name>
    <name type="common">clouded apollo</name>
    <dbReference type="NCBI Taxonomy" id="213953"/>
    <lineage>
        <taxon>Eukaryota</taxon>
        <taxon>Metazoa</taxon>
        <taxon>Ecdysozoa</taxon>
        <taxon>Arthropoda</taxon>
        <taxon>Hexapoda</taxon>
        <taxon>Insecta</taxon>
        <taxon>Pterygota</taxon>
        <taxon>Neoptera</taxon>
        <taxon>Endopterygota</taxon>
        <taxon>Lepidoptera</taxon>
        <taxon>Glossata</taxon>
        <taxon>Ditrysia</taxon>
        <taxon>Papilionoidea</taxon>
        <taxon>Papilionidae</taxon>
        <taxon>Parnassiinae</taxon>
        <taxon>Parnassini</taxon>
        <taxon>Parnassius</taxon>
        <taxon>Driopa</taxon>
    </lineage>
</organism>
<evidence type="ECO:0000313" key="2">
    <source>
        <dbReference type="EMBL" id="CAK1579980.1"/>
    </source>
</evidence>
<evidence type="ECO:0008006" key="4">
    <source>
        <dbReference type="Google" id="ProtNLM"/>
    </source>
</evidence>
<sequence length="577" mass="65654">MDDGLLITPIPKLSPNPKIIALEQTLQQSIINFKDLVLEFENIYIESECYKSQILEQKQKCENKTCTSSEAFKEMIAKKDNIIQSIGAILMKLNETKNFAIISDALQIIFEDQLLLTPPTSNDDMLKKESSNNLKGDQENSFANLSHRDTSVSEIEGTPSGRKSPIIHSKKLKNSAVTTESCKVQEKKRLPDSWPTPENKIVKLTFPPSKCKSSGRLRQSRLNLVKVKSTNIVDLTISPDVLGELGNFQSDSNLQNIKKELIENDDTILPSPTSGPINLSAAFKKGLKDSPSKLRNSSSVNKFKCKSESKCVKNENNNSIEENIDITEMEDCVNVLKEYNRCKNSPSKLKKPLSMNKLKTETTFVDENNENVPYGKSEAKEMKESIDILLHFPKRFPTKQEHSTPVKSMVQNSEDVNESMSLLQRINKFDKIHPEEQNDPCSPSKRPLLEKNNVQSQCESSMSVLQTNFNTKVQPSTLSENVKRTKPDVIEPIFKEPTVRKKSEKQALPGWSCDQCKEFYAELYKDDPEMLRQKMEECSRHRGRRDPARARTPPGFWQPRWHVPDDTDEFNRLNDAL</sequence>
<accession>A0AAV1KA73</accession>
<proteinExistence type="predicted"/>
<dbReference type="AlphaFoldDB" id="A0AAV1KA73"/>
<evidence type="ECO:0000256" key="1">
    <source>
        <dbReference type="SAM" id="MobiDB-lite"/>
    </source>
</evidence>
<dbReference type="EMBL" id="CAVLGL010000013">
    <property type="protein sequence ID" value="CAK1579980.1"/>
    <property type="molecule type" value="Genomic_DNA"/>
</dbReference>
<dbReference type="Proteomes" id="UP001314205">
    <property type="component" value="Unassembled WGS sequence"/>
</dbReference>
<comment type="caution">
    <text evidence="2">The sequence shown here is derived from an EMBL/GenBank/DDBJ whole genome shotgun (WGS) entry which is preliminary data.</text>
</comment>
<gene>
    <name evidence="2" type="ORF">PARMNEM_LOCUS1846</name>
</gene>
<protein>
    <recommendedName>
        <fullName evidence="4">DNA endonuclease RBBP8</fullName>
    </recommendedName>
</protein>
<keyword evidence="3" id="KW-1185">Reference proteome</keyword>
<feature type="compositionally biased region" description="Basic and acidic residues" evidence="1">
    <location>
        <begin position="536"/>
        <end position="549"/>
    </location>
</feature>
<evidence type="ECO:0000313" key="3">
    <source>
        <dbReference type="Proteomes" id="UP001314205"/>
    </source>
</evidence>
<name>A0AAV1KA73_9NEOP</name>
<feature type="region of interest" description="Disordered" evidence="1">
    <location>
        <begin position="536"/>
        <end position="567"/>
    </location>
</feature>
<reference evidence="2 3" key="1">
    <citation type="submission" date="2023-11" db="EMBL/GenBank/DDBJ databases">
        <authorList>
            <person name="Hedman E."/>
            <person name="Englund M."/>
            <person name="Stromberg M."/>
            <person name="Nyberg Akerstrom W."/>
            <person name="Nylinder S."/>
            <person name="Jareborg N."/>
            <person name="Kallberg Y."/>
            <person name="Kronander E."/>
        </authorList>
    </citation>
    <scope>NUCLEOTIDE SEQUENCE [LARGE SCALE GENOMIC DNA]</scope>
</reference>